<dbReference type="Gene3D" id="2.30.110.10">
    <property type="entry name" value="Electron Transport, Fmn-binding Protein, Chain A"/>
    <property type="match status" value="1"/>
</dbReference>
<dbReference type="InterPro" id="IPR024747">
    <property type="entry name" value="Pyridox_Oxase-rel"/>
</dbReference>
<dbReference type="KEGG" id="sroi:IAG44_19740"/>
<accession>A0A7H0IF81</accession>
<proteinExistence type="predicted"/>
<dbReference type="Pfam" id="PF12900">
    <property type="entry name" value="Pyridox_ox_2"/>
    <property type="match status" value="1"/>
</dbReference>
<gene>
    <name evidence="1" type="ORF">IAG44_19740</name>
</gene>
<dbReference type="EMBL" id="CP060828">
    <property type="protein sequence ID" value="QNP71447.1"/>
    <property type="molecule type" value="Genomic_DNA"/>
</dbReference>
<protein>
    <submittedName>
        <fullName evidence="1">Pyridoxamine 5'-phosphate oxidase family protein</fullName>
    </submittedName>
</protein>
<dbReference type="AlphaFoldDB" id="A0A7H0IF81"/>
<organism evidence="1 2">
    <name type="scientific">Streptomyces roseirectus</name>
    <dbReference type="NCBI Taxonomy" id="2768066"/>
    <lineage>
        <taxon>Bacteria</taxon>
        <taxon>Bacillati</taxon>
        <taxon>Actinomycetota</taxon>
        <taxon>Actinomycetes</taxon>
        <taxon>Kitasatosporales</taxon>
        <taxon>Streptomycetaceae</taxon>
        <taxon>Streptomyces</taxon>
    </lineage>
</organism>
<dbReference type="Proteomes" id="UP000516052">
    <property type="component" value="Chromosome"/>
</dbReference>
<dbReference type="InterPro" id="IPR012349">
    <property type="entry name" value="Split_barrel_FMN-bd"/>
</dbReference>
<name>A0A7H0IF81_9ACTN</name>
<evidence type="ECO:0000313" key="1">
    <source>
        <dbReference type="EMBL" id="QNP71447.1"/>
    </source>
</evidence>
<evidence type="ECO:0000313" key="2">
    <source>
        <dbReference type="Proteomes" id="UP000516052"/>
    </source>
</evidence>
<keyword evidence="2" id="KW-1185">Reference proteome</keyword>
<dbReference type="RefSeq" id="WP_187748416.1">
    <property type="nucleotide sequence ID" value="NZ_CP060828.1"/>
</dbReference>
<sequence>MPLTADTRHALDLLARAEHGQVAASLRALPFLAPARHAVVADRLLLRLCGRQGTCAGQVVAYGAGTADRWSVQVVGVCETAEPTAEERALFPADGLKEPLYLWVTPECATVHVEEHA</sequence>
<reference evidence="1 2" key="1">
    <citation type="submission" date="2020-08" db="EMBL/GenBank/DDBJ databases">
        <title>A novel species.</title>
        <authorList>
            <person name="Gao J."/>
        </authorList>
    </citation>
    <scope>NUCLEOTIDE SEQUENCE [LARGE SCALE GENOMIC DNA]</scope>
    <source>
        <strain evidence="1 2">CRXT-G-22</strain>
    </source>
</reference>